<name>A0A0B7NPB2_9FUNG</name>
<gene>
    <name evidence="1" type="primary">PARPA_11051.1 scaffold 42248</name>
</gene>
<evidence type="ECO:0000313" key="2">
    <source>
        <dbReference type="Proteomes" id="UP000054107"/>
    </source>
</evidence>
<protein>
    <submittedName>
        <fullName evidence="1">Uncharacterized protein</fullName>
    </submittedName>
</protein>
<dbReference type="OrthoDB" id="2280262at2759"/>
<organism evidence="1 2">
    <name type="scientific">Parasitella parasitica</name>
    <dbReference type="NCBI Taxonomy" id="35722"/>
    <lineage>
        <taxon>Eukaryota</taxon>
        <taxon>Fungi</taxon>
        <taxon>Fungi incertae sedis</taxon>
        <taxon>Mucoromycota</taxon>
        <taxon>Mucoromycotina</taxon>
        <taxon>Mucoromycetes</taxon>
        <taxon>Mucorales</taxon>
        <taxon>Mucorineae</taxon>
        <taxon>Mucoraceae</taxon>
        <taxon>Parasitella</taxon>
    </lineage>
</organism>
<evidence type="ECO:0000313" key="1">
    <source>
        <dbReference type="EMBL" id="CEP16774.1"/>
    </source>
</evidence>
<dbReference type="AlphaFoldDB" id="A0A0B7NPB2"/>
<accession>A0A0B7NPB2</accession>
<proteinExistence type="predicted"/>
<sequence>MTNISDNPGETWATMVSRHGKKLAVQPNHHENLQAQSLANKAMAIIQQSLTTDSVLFSFPKGLFSDRILAYKQIQQQISSNVEFRPLSLYDDRADGSLLLETKFSDAMDSEKAQFEDVTIEGVVFKVLPTGNRAKIGEFTHVQFTLLRMVDQSTLLHDLIESLLYYGEVLQVKKLSRMTWGS</sequence>
<keyword evidence="2" id="KW-1185">Reference proteome</keyword>
<dbReference type="Proteomes" id="UP000054107">
    <property type="component" value="Unassembled WGS sequence"/>
</dbReference>
<reference evidence="1 2" key="1">
    <citation type="submission" date="2014-09" db="EMBL/GenBank/DDBJ databases">
        <authorList>
            <person name="Ellenberger Sabrina"/>
        </authorList>
    </citation>
    <scope>NUCLEOTIDE SEQUENCE [LARGE SCALE GENOMIC DNA]</scope>
    <source>
        <strain evidence="1 2">CBS 412.66</strain>
    </source>
</reference>
<dbReference type="EMBL" id="LN733282">
    <property type="protein sequence ID" value="CEP16774.1"/>
    <property type="molecule type" value="Genomic_DNA"/>
</dbReference>